<evidence type="ECO:0000256" key="8">
    <source>
        <dbReference type="ARBA" id="ARBA00031423"/>
    </source>
</evidence>
<dbReference type="NCBIfam" id="NF011080">
    <property type="entry name" value="PRK14508.1-3"/>
    <property type="match status" value="1"/>
</dbReference>
<evidence type="ECO:0000313" key="11">
    <source>
        <dbReference type="EMBL" id="BAV33421.1"/>
    </source>
</evidence>
<dbReference type="SUPFAM" id="SSF51445">
    <property type="entry name" value="(Trans)glycosidases"/>
    <property type="match status" value="1"/>
</dbReference>
<proteinExistence type="inferred from homology"/>
<dbReference type="PANTHER" id="PTHR32438">
    <property type="entry name" value="4-ALPHA-GLUCANOTRANSFERASE DPE1, CHLOROPLASTIC/AMYLOPLASTIC"/>
    <property type="match status" value="1"/>
</dbReference>
<dbReference type="InterPro" id="IPR003385">
    <property type="entry name" value="Glyco_hydro_77"/>
</dbReference>
<organism evidence="11 12">
    <name type="scientific">Sulfuricaulis limicola</name>
    <dbReference type="NCBI Taxonomy" id="1620215"/>
    <lineage>
        <taxon>Bacteria</taxon>
        <taxon>Pseudomonadati</taxon>
        <taxon>Pseudomonadota</taxon>
        <taxon>Gammaproteobacteria</taxon>
        <taxon>Acidiferrobacterales</taxon>
        <taxon>Acidiferrobacteraceae</taxon>
        <taxon>Sulfuricaulis</taxon>
    </lineage>
</organism>
<keyword evidence="12" id="KW-1185">Reference proteome</keyword>
<reference evidence="11 12" key="1">
    <citation type="submission" date="2015-05" db="EMBL/GenBank/DDBJ databases">
        <title>Complete genome sequence of a sulfur-oxidizing gammaproteobacterium strain HA5.</title>
        <authorList>
            <person name="Miura A."/>
            <person name="Kojima H."/>
            <person name="Fukui M."/>
        </authorList>
    </citation>
    <scope>NUCLEOTIDE SEQUENCE [LARGE SCALE GENOMIC DNA]</scope>
    <source>
        <strain evidence="11 12">HA5</strain>
    </source>
</reference>
<evidence type="ECO:0000256" key="3">
    <source>
        <dbReference type="ARBA" id="ARBA00012560"/>
    </source>
</evidence>
<dbReference type="Gene3D" id="3.20.20.80">
    <property type="entry name" value="Glycosidases"/>
    <property type="match status" value="1"/>
</dbReference>
<evidence type="ECO:0000256" key="4">
    <source>
        <dbReference type="ARBA" id="ARBA00020295"/>
    </source>
</evidence>
<gene>
    <name evidence="11" type="ORF">SCL_1108</name>
</gene>
<keyword evidence="7 10" id="KW-0119">Carbohydrate metabolism</keyword>
<evidence type="ECO:0000256" key="2">
    <source>
        <dbReference type="ARBA" id="ARBA00005684"/>
    </source>
</evidence>
<keyword evidence="5 10" id="KW-0328">Glycosyltransferase</keyword>
<dbReference type="InParanoid" id="A0A1B4XF45"/>
<dbReference type="PANTHER" id="PTHR32438:SF5">
    <property type="entry name" value="4-ALPHA-GLUCANOTRANSFERASE DPE1, CHLOROPLASTIC_AMYLOPLASTIC"/>
    <property type="match status" value="1"/>
</dbReference>
<dbReference type="Pfam" id="PF02446">
    <property type="entry name" value="Glyco_hydro_77"/>
    <property type="match status" value="1"/>
</dbReference>
<dbReference type="EC" id="2.4.1.25" evidence="3 10"/>
<evidence type="ECO:0000256" key="7">
    <source>
        <dbReference type="ARBA" id="ARBA00023277"/>
    </source>
</evidence>
<dbReference type="NCBIfam" id="TIGR00217">
    <property type="entry name" value="malQ"/>
    <property type="match status" value="1"/>
</dbReference>
<accession>A0A1B4XF45</accession>
<dbReference type="AlphaFoldDB" id="A0A1B4XF45"/>
<sequence length="492" mass="56437">MIPAVLEQRRAGVLLHPTSLPGGVGNGDLGADAHRFVDFLAQAGFSVWQMLPLGPTHRDGSPYHALSLHAGNPMLISLDRLVEWGWLEPDRPGAAVNVAAYRVERLAQSYKKFMQRATDSDQRDFAAFINREAHWLEDYALYRALRREYSGQAWFQWPAPLRDRDPDALATARVRLSDELEQVCFEQFVFARQWEALRSHAEQRNLLLFGDMPIFVAHDSVDVWMQREYFRLDDSGQPTAVAGVPPDYFSAQGQRWGNPLYRWERMQADGFRWWMARMTTEFRRFDLLRVDHFRGFEACWEIPAADATAVNGRWVRVPGEALFESLLRHFGSLPLVAEDLGMITPEVLALRDRFDFPGMEILQFAFDSGADNPYLPHNHRKLGVVYTGTHDNDTTLGWFENLPAERQLRVVEYLGYPHEPMPWPLVRAALASVSQLAIVPMQDILALGRGQRMNTPGTTDGNWRWRFHWEQIAPDLGERLKRMTAMYGRTAG</sequence>
<dbReference type="RefSeq" id="WP_096360284.1">
    <property type="nucleotide sequence ID" value="NZ_AP014879.1"/>
</dbReference>
<dbReference type="GO" id="GO:0004134">
    <property type="term" value="F:4-alpha-glucanotransferase activity"/>
    <property type="evidence" value="ECO:0007669"/>
    <property type="project" value="UniProtKB-EC"/>
</dbReference>
<evidence type="ECO:0000256" key="5">
    <source>
        <dbReference type="ARBA" id="ARBA00022676"/>
    </source>
</evidence>
<evidence type="ECO:0000256" key="1">
    <source>
        <dbReference type="ARBA" id="ARBA00000439"/>
    </source>
</evidence>
<dbReference type="GO" id="GO:0005975">
    <property type="term" value="P:carbohydrate metabolic process"/>
    <property type="evidence" value="ECO:0007669"/>
    <property type="project" value="InterPro"/>
</dbReference>
<evidence type="ECO:0000256" key="6">
    <source>
        <dbReference type="ARBA" id="ARBA00022679"/>
    </source>
</evidence>
<evidence type="ECO:0000256" key="10">
    <source>
        <dbReference type="RuleBase" id="RU361207"/>
    </source>
</evidence>
<comment type="catalytic activity">
    <reaction evidence="1 10">
        <text>Transfers a segment of a (1-&gt;4)-alpha-D-glucan to a new position in an acceptor, which may be glucose or a (1-&gt;4)-alpha-D-glucan.</text>
        <dbReference type="EC" id="2.4.1.25"/>
    </reaction>
</comment>
<comment type="similarity">
    <text evidence="2 10">Belongs to the disproportionating enzyme family.</text>
</comment>
<evidence type="ECO:0000256" key="9">
    <source>
        <dbReference type="ARBA" id="ARBA00031501"/>
    </source>
</evidence>
<dbReference type="KEGG" id="slim:SCL_1108"/>
<keyword evidence="6 10" id="KW-0808">Transferase</keyword>
<dbReference type="InterPro" id="IPR017853">
    <property type="entry name" value="GH"/>
</dbReference>
<evidence type="ECO:0000313" key="12">
    <source>
        <dbReference type="Proteomes" id="UP000243180"/>
    </source>
</evidence>
<dbReference type="Proteomes" id="UP000243180">
    <property type="component" value="Chromosome"/>
</dbReference>
<dbReference type="EMBL" id="AP014879">
    <property type="protein sequence ID" value="BAV33421.1"/>
    <property type="molecule type" value="Genomic_DNA"/>
</dbReference>
<dbReference type="OrthoDB" id="9763489at2"/>
<protein>
    <recommendedName>
        <fullName evidence="4 10">4-alpha-glucanotransferase</fullName>
        <ecNumber evidence="3 10">2.4.1.25</ecNumber>
    </recommendedName>
    <alternativeName>
        <fullName evidence="8 10">Amylomaltase</fullName>
    </alternativeName>
    <alternativeName>
        <fullName evidence="9 10">Disproportionating enzyme</fullName>
    </alternativeName>
</protein>
<name>A0A1B4XF45_9GAMM</name>